<dbReference type="EMBL" id="LSSL01005377">
    <property type="protein sequence ID" value="OLY78879.1"/>
    <property type="molecule type" value="Genomic_DNA"/>
</dbReference>
<dbReference type="PANTHER" id="PTHR24260">
    <property type="match status" value="1"/>
</dbReference>
<dbReference type="AlphaFoldDB" id="A0A1R0GPR1"/>
<dbReference type="InterPro" id="IPR001254">
    <property type="entry name" value="Trypsin_dom"/>
</dbReference>
<dbReference type="OrthoDB" id="6380398at2759"/>
<dbReference type="InterPro" id="IPR001314">
    <property type="entry name" value="Peptidase_S1A"/>
</dbReference>
<dbReference type="PRINTS" id="PR00722">
    <property type="entry name" value="CHYMOTRYPSIN"/>
</dbReference>
<feature type="domain" description="Peptidase S1" evidence="1">
    <location>
        <begin position="19"/>
        <end position="290"/>
    </location>
</feature>
<dbReference type="Gene3D" id="2.40.10.10">
    <property type="entry name" value="Trypsin-like serine proteases"/>
    <property type="match status" value="1"/>
</dbReference>
<dbReference type="PROSITE" id="PS50240">
    <property type="entry name" value="TRYPSIN_DOM"/>
    <property type="match status" value="1"/>
</dbReference>
<protein>
    <submittedName>
        <fullName evidence="2">Trypsin</fullName>
    </submittedName>
</protein>
<keyword evidence="4" id="KW-1185">Reference proteome</keyword>
<name>A0A1R0GPR1_9FUNG</name>
<dbReference type="GO" id="GO:0006508">
    <property type="term" value="P:proteolysis"/>
    <property type="evidence" value="ECO:0007669"/>
    <property type="project" value="InterPro"/>
</dbReference>
<accession>A0A1R0GPR1</accession>
<dbReference type="Proteomes" id="UP000187455">
    <property type="component" value="Unassembled WGS sequence"/>
</dbReference>
<dbReference type="InterPro" id="IPR009003">
    <property type="entry name" value="Peptidase_S1_PA"/>
</dbReference>
<proteinExistence type="predicted"/>
<reference evidence="2" key="2">
    <citation type="submission" date="2017-01" db="EMBL/GenBank/DDBJ databases">
        <authorList>
            <person name="Mah S.A."/>
            <person name="Swanson W.J."/>
            <person name="Moy G.W."/>
            <person name="Vacquier V.D."/>
        </authorList>
    </citation>
    <scope>NUCLEOTIDE SEQUENCE</scope>
    <source>
        <strain evidence="2">ALG-7-W6</strain>
    </source>
</reference>
<dbReference type="Pfam" id="PF00089">
    <property type="entry name" value="Trypsin"/>
    <property type="match status" value="1"/>
</dbReference>
<dbReference type="STRING" id="133383.A0A1R0GPR1"/>
<reference evidence="2 4" key="1">
    <citation type="journal article" date="2016" name="Mol. Biol. Evol.">
        <title>Genome-Wide Survey of Gut Fungi (Harpellales) Reveals the First Horizontally Transferred Ubiquitin Gene from a Mosquito Host.</title>
        <authorList>
            <person name="Wang Y."/>
            <person name="White M.M."/>
            <person name="Kvist S."/>
            <person name="Moncalvo J.M."/>
        </authorList>
    </citation>
    <scope>NUCLEOTIDE SEQUENCE [LARGE SCALE GENOMIC DNA]</scope>
    <source>
        <strain evidence="2 4">ALG-7-W6</strain>
    </source>
</reference>
<organism evidence="2 4">
    <name type="scientific">Smittium mucronatum</name>
    <dbReference type="NCBI Taxonomy" id="133383"/>
    <lineage>
        <taxon>Eukaryota</taxon>
        <taxon>Fungi</taxon>
        <taxon>Fungi incertae sedis</taxon>
        <taxon>Zoopagomycota</taxon>
        <taxon>Kickxellomycotina</taxon>
        <taxon>Harpellomycetes</taxon>
        <taxon>Harpellales</taxon>
        <taxon>Legeriomycetaceae</taxon>
        <taxon>Smittium</taxon>
    </lineage>
</organism>
<evidence type="ECO:0000313" key="3">
    <source>
        <dbReference type="EMBL" id="OLY79759.1"/>
    </source>
</evidence>
<dbReference type="EMBL" id="LSSL01004113">
    <property type="protein sequence ID" value="OLY79759.1"/>
    <property type="molecule type" value="Genomic_DNA"/>
</dbReference>
<dbReference type="SUPFAM" id="SSF50494">
    <property type="entry name" value="Trypsin-like serine proteases"/>
    <property type="match status" value="1"/>
</dbReference>
<dbReference type="InterPro" id="IPR051333">
    <property type="entry name" value="CLIP_Serine_Protease"/>
</dbReference>
<gene>
    <name evidence="3" type="ORF">AYI68_g6165</name>
    <name evidence="2" type="ORF">AYI68_g7068</name>
</gene>
<evidence type="ECO:0000313" key="4">
    <source>
        <dbReference type="Proteomes" id="UP000187455"/>
    </source>
</evidence>
<evidence type="ECO:0000259" key="1">
    <source>
        <dbReference type="PROSITE" id="PS50240"/>
    </source>
</evidence>
<comment type="caution">
    <text evidence="2">The sequence shown here is derived from an EMBL/GenBank/DDBJ whole genome shotgun (WGS) entry which is preliminary data.</text>
</comment>
<dbReference type="SMART" id="SM00020">
    <property type="entry name" value="Tryp_SPc"/>
    <property type="match status" value="1"/>
</dbReference>
<dbReference type="InterPro" id="IPR043504">
    <property type="entry name" value="Peptidase_S1_PA_chymotrypsin"/>
</dbReference>
<sequence length="297" mass="33192">MWLLGVRSKIQISETSPDLIADSNIISAEEKRPTENFFKSFDSSSDFYLGQVVKVIGISAGMETECAGTLISSNYIITSNSCLEPIIGSGKKNNVGGDGEGYSPEELVVVNLPFLGIGNAFKVKKINFHENYSNYTMVNDILLLKLSISLDSLYINYPKIYDAVIEKDTPLKIDGYDMNSIDKDLLLPTRRTIINTTSASKNVCNRHLMDKKKSCIFVRNSKSICMNNRGGPVFNSETPRKLIGVISTWIPVNTHKSLNIAPSYTCAANGDVIFYTLLKPYVKWLSKKTKYQEDYFN</sequence>
<dbReference type="PANTHER" id="PTHR24260:SF136">
    <property type="entry name" value="GH08193P-RELATED"/>
    <property type="match status" value="1"/>
</dbReference>
<dbReference type="GO" id="GO:0004252">
    <property type="term" value="F:serine-type endopeptidase activity"/>
    <property type="evidence" value="ECO:0007669"/>
    <property type="project" value="InterPro"/>
</dbReference>
<evidence type="ECO:0000313" key="2">
    <source>
        <dbReference type="EMBL" id="OLY78879.1"/>
    </source>
</evidence>